<dbReference type="InterPro" id="IPR036047">
    <property type="entry name" value="F-box-like_dom_sf"/>
</dbReference>
<dbReference type="OrthoDB" id="4430588at2759"/>
<reference evidence="1 2" key="2">
    <citation type="submission" date="2021-10" db="EMBL/GenBank/DDBJ databases">
        <authorList>
            <person name="Piombo E."/>
        </authorList>
    </citation>
    <scope>NUCLEOTIDE SEQUENCE [LARGE SCALE GENOMIC DNA]</scope>
</reference>
<keyword evidence="2" id="KW-1185">Reference proteome</keyword>
<sequence length="200" mass="22718">MTGIIDLALYDLWRCETKHGHRLWGPLKTPEVLEGRPAGAKDAAIQGLPNEVLRMIFKLVERPVDKLGLAMTCRQLFRVASDFDVSIPSAAKHRDDGGDCPGMLRVLHRVRPVDARKRVNSSWALCCDCYSHRPRKKAYWLTKGKKYQVHVTSGCGVQELYGKIVKDWCLRGSSSYQCPECWCKEHLDQYGHPKDCEMCG</sequence>
<evidence type="ECO:0008006" key="3">
    <source>
        <dbReference type="Google" id="ProtNLM"/>
    </source>
</evidence>
<protein>
    <recommendedName>
        <fullName evidence="3">F-box domain-containing protein</fullName>
    </recommendedName>
</protein>
<gene>
    <name evidence="1" type="ORF">CBYS24578_00012650</name>
</gene>
<dbReference type="SUPFAM" id="SSF81383">
    <property type="entry name" value="F-box domain"/>
    <property type="match status" value="1"/>
</dbReference>
<reference evidence="2" key="1">
    <citation type="submission" date="2019-06" db="EMBL/GenBank/DDBJ databases">
        <authorList>
            <person name="Broberg M."/>
        </authorList>
    </citation>
    <scope>NUCLEOTIDE SEQUENCE [LARGE SCALE GENOMIC DNA]</scope>
</reference>
<evidence type="ECO:0000313" key="2">
    <source>
        <dbReference type="Proteomes" id="UP000754883"/>
    </source>
</evidence>
<evidence type="ECO:0000313" key="1">
    <source>
        <dbReference type="EMBL" id="CAG9986373.1"/>
    </source>
</evidence>
<dbReference type="AlphaFoldDB" id="A0A9N9UGY6"/>
<name>A0A9N9UGY6_9HYPO</name>
<proteinExistence type="predicted"/>
<comment type="caution">
    <text evidence="1">The sequence shown here is derived from an EMBL/GenBank/DDBJ whole genome shotgun (WGS) entry which is preliminary data.</text>
</comment>
<organism evidence="1 2">
    <name type="scientific">Clonostachys byssicola</name>
    <dbReference type="NCBI Taxonomy" id="160290"/>
    <lineage>
        <taxon>Eukaryota</taxon>
        <taxon>Fungi</taxon>
        <taxon>Dikarya</taxon>
        <taxon>Ascomycota</taxon>
        <taxon>Pezizomycotina</taxon>
        <taxon>Sordariomycetes</taxon>
        <taxon>Hypocreomycetidae</taxon>
        <taxon>Hypocreales</taxon>
        <taxon>Bionectriaceae</taxon>
        <taxon>Clonostachys</taxon>
    </lineage>
</organism>
<dbReference type="Proteomes" id="UP000754883">
    <property type="component" value="Unassembled WGS sequence"/>
</dbReference>
<dbReference type="EMBL" id="CABFNO020001404">
    <property type="protein sequence ID" value="CAG9986373.1"/>
    <property type="molecule type" value="Genomic_DNA"/>
</dbReference>
<accession>A0A9N9UGY6</accession>